<keyword evidence="5" id="KW-1133">Transmembrane helix</keyword>
<evidence type="ECO:0000256" key="1">
    <source>
        <dbReference type="ARBA" id="ARBA00005664"/>
    </source>
</evidence>
<dbReference type="Proteomes" id="UP000009097">
    <property type="component" value="Unassembled WGS sequence"/>
</dbReference>
<protein>
    <recommendedName>
        <fullName evidence="8">Alpha-1,2-galactosyltransferase</fullName>
    </recommendedName>
</protein>
<dbReference type="FunFam" id="3.90.550.10:FF:000149">
    <property type="entry name" value="Alpha-1,6-mannosyltransferase subunit"/>
    <property type="match status" value="1"/>
</dbReference>
<dbReference type="VEuPathDB" id="FungiDB:FOXG_13822"/>
<dbReference type="KEGG" id="fox:FOXG_13822"/>
<reference evidence="6" key="1">
    <citation type="submission" date="2007-04" db="EMBL/GenBank/DDBJ databases">
        <authorList>
            <consortium name="The Broad Institute Genome Sequencing Platform"/>
            <person name="Birren B."/>
            <person name="Lander E."/>
            <person name="Galagan J."/>
            <person name="Nusbaum C."/>
            <person name="Devon K."/>
            <person name="Ma L.-J."/>
            <person name="Jaffe D."/>
            <person name="Butler J."/>
            <person name="Alvarez P."/>
            <person name="Gnerre S."/>
            <person name="Grabherr M."/>
            <person name="Kleber M."/>
            <person name="Mauceli E."/>
            <person name="Brockman W."/>
            <person name="MacCallum I.A."/>
            <person name="Young S."/>
            <person name="LaButti K."/>
            <person name="DeCaprio D."/>
            <person name="Crawford M."/>
            <person name="Koehrsen M."/>
            <person name="Engels R."/>
            <person name="Montgomery P."/>
            <person name="Pearson M."/>
            <person name="Howarth C."/>
            <person name="Larson L."/>
            <person name="White J."/>
            <person name="O'Leary S."/>
            <person name="Kodira C."/>
            <person name="Zeng Q."/>
            <person name="Yandava C."/>
            <person name="Alvarado L."/>
            <person name="Kistler C."/>
            <person name="Shim W.-B."/>
            <person name="Kang S."/>
            <person name="Woloshuk C."/>
        </authorList>
    </citation>
    <scope>NUCLEOTIDE SEQUENCE</scope>
    <source>
        <strain evidence="6">4287</strain>
    </source>
</reference>
<evidence type="ECO:0000256" key="3">
    <source>
        <dbReference type="ARBA" id="ARBA00022679"/>
    </source>
</evidence>
<dbReference type="GeneID" id="28955052"/>
<dbReference type="GO" id="GO:0000136">
    <property type="term" value="C:mannan polymerase complex"/>
    <property type="evidence" value="ECO:0007669"/>
    <property type="project" value="TreeGrafter"/>
</dbReference>
<dbReference type="PANTHER" id="PTHR31306:SF10">
    <property type="entry name" value="ALPHA-1,6-MANNOSYLTRANSFERASE MNN11-RELATED"/>
    <property type="match status" value="1"/>
</dbReference>
<evidence type="ECO:0008006" key="8">
    <source>
        <dbReference type="Google" id="ProtNLM"/>
    </source>
</evidence>
<dbReference type="InterPro" id="IPR008630">
    <property type="entry name" value="Glyco_trans_34"/>
</dbReference>
<dbReference type="GO" id="GO:0000009">
    <property type="term" value="F:alpha-1,6-mannosyltransferase activity"/>
    <property type="evidence" value="ECO:0007669"/>
    <property type="project" value="TreeGrafter"/>
</dbReference>
<keyword evidence="3" id="KW-0808">Transferase</keyword>
<reference evidence="6" key="2">
    <citation type="journal article" date="2010" name="Nature">
        <title>Comparative genomics reveals mobile pathogenicity chromosomes in Fusarium.</title>
        <authorList>
            <person name="Ma L.J."/>
            <person name="van der Does H.C."/>
            <person name="Borkovich K.A."/>
            <person name="Coleman J.J."/>
            <person name="Daboussi M.J."/>
            <person name="Di Pietro A."/>
            <person name="Dufresne M."/>
            <person name="Freitag M."/>
            <person name="Grabherr M."/>
            <person name="Henrissat B."/>
            <person name="Houterman P.M."/>
            <person name="Kang S."/>
            <person name="Shim W.B."/>
            <person name="Woloshuk C."/>
            <person name="Xie X."/>
            <person name="Xu J.R."/>
            <person name="Antoniw J."/>
            <person name="Baker S.E."/>
            <person name="Bluhm B.H."/>
            <person name="Breakspear A."/>
            <person name="Brown D.W."/>
            <person name="Butchko R.A."/>
            <person name="Chapman S."/>
            <person name="Coulson R."/>
            <person name="Coutinho P.M."/>
            <person name="Danchin E.G."/>
            <person name="Diener A."/>
            <person name="Gale L.R."/>
            <person name="Gardiner D.M."/>
            <person name="Goff S."/>
            <person name="Hammond-Kosack K.E."/>
            <person name="Hilburn K."/>
            <person name="Hua-Van A."/>
            <person name="Jonkers W."/>
            <person name="Kazan K."/>
            <person name="Kodira C.D."/>
            <person name="Koehrsen M."/>
            <person name="Kumar L."/>
            <person name="Lee Y.H."/>
            <person name="Li L."/>
            <person name="Manners J.M."/>
            <person name="Miranda-Saavedra D."/>
            <person name="Mukherjee M."/>
            <person name="Park G."/>
            <person name="Park J."/>
            <person name="Park S.Y."/>
            <person name="Proctor R.H."/>
            <person name="Regev A."/>
            <person name="Ruiz-Roldan M.C."/>
            <person name="Sain D."/>
            <person name="Sakthikumar S."/>
            <person name="Sykes S."/>
            <person name="Schwartz D.C."/>
            <person name="Turgeon B.G."/>
            <person name="Wapinski I."/>
            <person name="Yoder O."/>
            <person name="Young S."/>
            <person name="Zeng Q."/>
            <person name="Zhou S."/>
            <person name="Galagan J."/>
            <person name="Cuomo C.A."/>
            <person name="Kistler H.C."/>
            <person name="Rep M."/>
        </authorList>
    </citation>
    <scope>NUCLEOTIDE SEQUENCE [LARGE SCALE GENOMIC DNA]</scope>
    <source>
        <strain evidence="6">4287</strain>
    </source>
</reference>
<evidence type="ECO:0000313" key="6">
    <source>
        <dbReference type="EMBL" id="KNB15146.1"/>
    </source>
</evidence>
<keyword evidence="5" id="KW-0812">Transmembrane</keyword>
<dbReference type="Gene3D" id="3.90.550.10">
    <property type="entry name" value="Spore Coat Polysaccharide Biosynthesis Protein SpsA, Chain A"/>
    <property type="match status" value="1"/>
</dbReference>
<evidence type="ECO:0000313" key="7">
    <source>
        <dbReference type="Proteomes" id="UP000009097"/>
    </source>
</evidence>
<evidence type="ECO:0000256" key="4">
    <source>
        <dbReference type="SAM" id="MobiDB-lite"/>
    </source>
</evidence>
<gene>
    <name evidence="6" type="ORF">FOXG_13822</name>
</gene>
<comment type="similarity">
    <text evidence="1">Belongs to the glycosyltransferase 34 family.</text>
</comment>
<dbReference type="RefSeq" id="XP_018253191.1">
    <property type="nucleotide sequence ID" value="XM_018393838.1"/>
</dbReference>
<proteinExistence type="inferred from homology"/>
<keyword evidence="5" id="KW-0472">Membrane</keyword>
<dbReference type="Pfam" id="PF05637">
    <property type="entry name" value="Glyco_transf_34"/>
    <property type="match status" value="1"/>
</dbReference>
<accession>A0A0J9VWN6</accession>
<evidence type="ECO:0000256" key="2">
    <source>
        <dbReference type="ARBA" id="ARBA00022676"/>
    </source>
</evidence>
<dbReference type="AlphaFoldDB" id="A0A0J9VWN6"/>
<feature type="region of interest" description="Disordered" evidence="4">
    <location>
        <begin position="1"/>
        <end position="20"/>
    </location>
</feature>
<dbReference type="OrthoDB" id="205108at2759"/>
<name>A0A0J9VWN6_FUSO4</name>
<sequence>MHFAYPSRKNSNPPPFKQRSSQIPPILRRIRKRTALLLLLGAIGFIFFLFGLKGGTPYREHVPSGNPPVVVVTVLDNTQYSDTYLESIRHNREQYASRHGYEAMIVQATDYDTGKSPRSWAKIIAMRHALSKYPDTTYVWFLDQNAYIMELDKKLEEQVMNPAKLESLMIKDWSIVPPDSIIKTFSHLKGEDAGLVISQDEAGLVTNSYILKNGEWAKFFIETWMDPLYQSYNFQKAERHALVSFTLSRLSRTRPNLVKEHIVQWHPTILSKLALIPQRTFASYGRNKEGNAYRDGDFVTLLVDCTVTGPTSCDKQSHFYLQQLKNKFGDASVKKLQ</sequence>
<dbReference type="PANTHER" id="PTHR31306">
    <property type="entry name" value="ALPHA-1,6-MANNOSYLTRANSFERASE MNN11-RELATED"/>
    <property type="match status" value="1"/>
</dbReference>
<dbReference type="GO" id="GO:0006487">
    <property type="term" value="P:protein N-linked glycosylation"/>
    <property type="evidence" value="ECO:0007669"/>
    <property type="project" value="TreeGrafter"/>
</dbReference>
<feature type="transmembrane region" description="Helical" evidence="5">
    <location>
        <begin position="35"/>
        <end position="52"/>
    </location>
</feature>
<dbReference type="InterPro" id="IPR029044">
    <property type="entry name" value="Nucleotide-diphossugar_trans"/>
</dbReference>
<evidence type="ECO:0000256" key="5">
    <source>
        <dbReference type="SAM" id="Phobius"/>
    </source>
</evidence>
<dbReference type="EMBL" id="DS231715">
    <property type="protein sequence ID" value="KNB15146.1"/>
    <property type="molecule type" value="Genomic_DNA"/>
</dbReference>
<keyword evidence="2" id="KW-0328">Glycosyltransferase</keyword>
<organism evidence="6 7">
    <name type="scientific">Fusarium oxysporum f. sp. lycopersici (strain 4287 / CBS 123668 / FGSC 9935 / NRRL 34936)</name>
    <name type="common">Fusarium vascular wilt of tomato</name>
    <dbReference type="NCBI Taxonomy" id="426428"/>
    <lineage>
        <taxon>Eukaryota</taxon>
        <taxon>Fungi</taxon>
        <taxon>Dikarya</taxon>
        <taxon>Ascomycota</taxon>
        <taxon>Pezizomycotina</taxon>
        <taxon>Sordariomycetes</taxon>
        <taxon>Hypocreomycetidae</taxon>
        <taxon>Hypocreales</taxon>
        <taxon>Nectriaceae</taxon>
        <taxon>Fusarium</taxon>
        <taxon>Fusarium oxysporum species complex</taxon>
    </lineage>
</organism>